<reference evidence="2 3" key="1">
    <citation type="submission" date="2013-08" db="EMBL/GenBank/DDBJ databases">
        <authorList>
            <person name="Weinstock G."/>
            <person name="Sodergren E."/>
            <person name="Wylie T."/>
            <person name="Fulton L."/>
            <person name="Fulton R."/>
            <person name="Fronick C."/>
            <person name="O'Laughlin M."/>
            <person name="Godfrey J."/>
            <person name="Miner T."/>
            <person name="Herter B."/>
            <person name="Appelbaum E."/>
            <person name="Cordes M."/>
            <person name="Lek S."/>
            <person name="Wollam A."/>
            <person name="Pepin K.H."/>
            <person name="Palsikar V.B."/>
            <person name="Mitreva M."/>
            <person name="Wilson R.K."/>
        </authorList>
    </citation>
    <scope>NUCLEOTIDE SEQUENCE [LARGE SCALE GENOMIC DNA]</scope>
    <source>
        <strain evidence="2 3">F0041</strain>
    </source>
</reference>
<evidence type="ECO:0000256" key="1">
    <source>
        <dbReference type="SAM" id="MobiDB-lite"/>
    </source>
</evidence>
<proteinExistence type="predicted"/>
<dbReference type="RefSeq" id="WP_021646953.1">
    <property type="nucleotide sequence ID" value="NZ_KE993158.1"/>
</dbReference>
<dbReference type="InterPro" id="IPR001387">
    <property type="entry name" value="Cro/C1-type_HTH"/>
</dbReference>
<dbReference type="EMBL" id="AWSV01000162">
    <property type="protein sequence ID" value="ERI81430.1"/>
    <property type="molecule type" value="Genomic_DNA"/>
</dbReference>
<dbReference type="AlphaFoldDB" id="U2CA63"/>
<dbReference type="SUPFAM" id="SSF47413">
    <property type="entry name" value="lambda repressor-like DNA-binding domains"/>
    <property type="match status" value="1"/>
</dbReference>
<organism evidence="2 3">
    <name type="scientific">Bacteroides pyogenes F0041</name>
    <dbReference type="NCBI Taxonomy" id="1321819"/>
    <lineage>
        <taxon>Bacteria</taxon>
        <taxon>Pseudomonadati</taxon>
        <taxon>Bacteroidota</taxon>
        <taxon>Bacteroidia</taxon>
        <taxon>Bacteroidales</taxon>
        <taxon>Bacteroidaceae</taxon>
        <taxon>Bacteroides</taxon>
    </lineage>
</organism>
<feature type="region of interest" description="Disordered" evidence="1">
    <location>
        <begin position="74"/>
        <end position="95"/>
    </location>
</feature>
<accession>U2CA63</accession>
<sequence>MRITKKYREVLGERLKASREEKGLSVYKVAQDGGIRIDQAKAVESGESNYTIDAFLGYILGSGLYISFSEKSEGRENPHDFSDMVDMAGKNDPRL</sequence>
<evidence type="ECO:0000313" key="3">
    <source>
        <dbReference type="Proteomes" id="UP000016496"/>
    </source>
</evidence>
<dbReference type="GO" id="GO:0003677">
    <property type="term" value="F:DNA binding"/>
    <property type="evidence" value="ECO:0007669"/>
    <property type="project" value="InterPro"/>
</dbReference>
<protein>
    <recommendedName>
        <fullName evidence="4">HTH cro/C1-type domain-containing protein</fullName>
    </recommendedName>
</protein>
<dbReference type="Gene3D" id="1.10.260.40">
    <property type="entry name" value="lambda repressor-like DNA-binding domains"/>
    <property type="match status" value="1"/>
</dbReference>
<dbReference type="InterPro" id="IPR010982">
    <property type="entry name" value="Lambda_DNA-bd_dom_sf"/>
</dbReference>
<evidence type="ECO:0008006" key="4">
    <source>
        <dbReference type="Google" id="ProtNLM"/>
    </source>
</evidence>
<gene>
    <name evidence="2" type="ORF">HMPREF1981_03194</name>
</gene>
<evidence type="ECO:0000313" key="2">
    <source>
        <dbReference type="EMBL" id="ERI81430.1"/>
    </source>
</evidence>
<name>U2CA63_9BACE</name>
<dbReference type="HOGENOM" id="CLU_2381549_0_0_10"/>
<dbReference type="Proteomes" id="UP000016496">
    <property type="component" value="Unassembled WGS sequence"/>
</dbReference>
<dbReference type="OrthoDB" id="1029660at2"/>
<dbReference type="CDD" id="cd00093">
    <property type="entry name" value="HTH_XRE"/>
    <property type="match status" value="1"/>
</dbReference>
<dbReference type="PATRIC" id="fig|1321819.3.peg.2949"/>
<comment type="caution">
    <text evidence="2">The sequence shown here is derived from an EMBL/GenBank/DDBJ whole genome shotgun (WGS) entry which is preliminary data.</text>
</comment>